<dbReference type="AlphaFoldDB" id="A0A2R6Y1L8"/>
<protein>
    <recommendedName>
        <fullName evidence="4">SLH domain-containing protein</fullName>
    </recommendedName>
</protein>
<evidence type="ECO:0008006" key="4">
    <source>
        <dbReference type="Google" id="ProtNLM"/>
    </source>
</evidence>
<feature type="compositionally biased region" description="Basic and acidic residues" evidence="1">
    <location>
        <begin position="322"/>
        <end position="334"/>
    </location>
</feature>
<comment type="caution">
    <text evidence="2">The sequence shown here is derived from an EMBL/GenBank/DDBJ whole genome shotgun (WGS) entry which is preliminary data.</text>
</comment>
<evidence type="ECO:0000313" key="2">
    <source>
        <dbReference type="EMBL" id="PTQ56532.1"/>
    </source>
</evidence>
<gene>
    <name evidence="2" type="ORF">BSOLF_0084</name>
</gene>
<organism evidence="2 3">
    <name type="scientific">Candidatus Carbonibacillus altaicus</name>
    <dbReference type="NCBI Taxonomy" id="2163959"/>
    <lineage>
        <taxon>Bacteria</taxon>
        <taxon>Bacillati</taxon>
        <taxon>Bacillota</taxon>
        <taxon>Bacilli</taxon>
        <taxon>Bacillales</taxon>
        <taxon>Candidatus Carbonibacillus</taxon>
    </lineage>
</organism>
<dbReference type="Proteomes" id="UP000244338">
    <property type="component" value="Unassembled WGS sequence"/>
</dbReference>
<sequence>MNVLIENGIIQGDGKSLRLDDHLTYAEAATLLVRTYAQNKWQHIWDVQALFKAETTDPLASFDNWYQFVDPAAWYTPYFERLDAMGFRFARDCHPYAPISWDAFQKAHTHLLKSLLTGTTLVFSEKLDAPSLKETTESLIADTYESELISIISHPAGHSIPISRKDAFERTGKILHRLFDLLDARAPGDDEANKNEATNKNGEDSSMLTSFQVREETSEQGAWLKAVKRVVISRDMPNPGYTLAVSRIDLDHQTKTATIYVRILSPDPNKMYPQVITTRETAAFVPVDFKVEIKTASTLDPFQKTLPKFPPTLPSLQQGDESAEKKDRGVNRSI</sequence>
<feature type="region of interest" description="Disordered" evidence="1">
    <location>
        <begin position="188"/>
        <end position="207"/>
    </location>
</feature>
<feature type="region of interest" description="Disordered" evidence="1">
    <location>
        <begin position="304"/>
        <end position="334"/>
    </location>
</feature>
<evidence type="ECO:0000313" key="3">
    <source>
        <dbReference type="Proteomes" id="UP000244338"/>
    </source>
</evidence>
<accession>A0A2R6Y1L8</accession>
<proteinExistence type="predicted"/>
<feature type="compositionally biased region" description="Polar residues" evidence="1">
    <location>
        <begin position="195"/>
        <end position="207"/>
    </location>
</feature>
<dbReference type="EMBL" id="PEBX01000025">
    <property type="protein sequence ID" value="PTQ56532.1"/>
    <property type="molecule type" value="Genomic_DNA"/>
</dbReference>
<reference evidence="3" key="1">
    <citation type="journal article" date="2018" name="Sci. Rep.">
        <title>Lignite coal burning seam in the remote Altai Mountains harbors a hydrogen-driven thermophilic microbial community.</title>
        <authorList>
            <person name="Kadnikov V.V."/>
            <person name="Mardanov A.V."/>
            <person name="Ivasenko D.A."/>
            <person name="Antsiferov D.V."/>
            <person name="Beletsky A.V."/>
            <person name="Karnachuk O.V."/>
            <person name="Ravin N.V."/>
        </authorList>
    </citation>
    <scope>NUCLEOTIDE SEQUENCE [LARGE SCALE GENOMIC DNA]</scope>
</reference>
<name>A0A2R6Y1L8_9BACL</name>
<evidence type="ECO:0000256" key="1">
    <source>
        <dbReference type="SAM" id="MobiDB-lite"/>
    </source>
</evidence>